<proteinExistence type="predicted"/>
<dbReference type="AlphaFoldDB" id="D5UM74"/>
<sequence length="215" mass="24107">MVEEQARLYGSWRANTTADALALFENYPGLWWVAGGHAIEAFTKSPRPHSDLDVSIPRADVPVLRRHVAGQFDVWQADSGTLRPMVDDADTVTPTCSNLWLREHGDAPWEFDVLLAITSAATWTYERDRRVKLTLDDALWDLDGVRYLSPEVQLLHKAPGLRAKDQADFDACLPRLAPAQSGWLLSALGLAHPRHPWIVALRAHRGQIPRRVPTP</sequence>
<dbReference type="EMBL" id="CP001966">
    <property type="protein sequence ID" value="ADG78354.1"/>
    <property type="molecule type" value="Genomic_DNA"/>
</dbReference>
<reference evidence="1 2" key="2">
    <citation type="journal article" date="2011" name="Stand. Genomic Sci.">
        <title>Complete genome sequence of Tsukamurella paurometabola type strain (no. 33).</title>
        <authorList>
            <person name="Munk A.C."/>
            <person name="Lapidus A."/>
            <person name="Lucas S."/>
            <person name="Nolan M."/>
            <person name="Tice H."/>
            <person name="Cheng J.F."/>
            <person name="Del Rio T.G."/>
            <person name="Goodwin L."/>
            <person name="Pitluck S."/>
            <person name="Liolios K."/>
            <person name="Huntemann M."/>
            <person name="Ivanova N."/>
            <person name="Mavromatis K."/>
            <person name="Mikhailova N."/>
            <person name="Pati A."/>
            <person name="Chen A."/>
            <person name="Palaniappan K."/>
            <person name="Tapia R."/>
            <person name="Han C."/>
            <person name="Land M."/>
            <person name="Hauser L."/>
            <person name="Chang Y.J."/>
            <person name="Jeffries C.D."/>
            <person name="Brettin T."/>
            <person name="Yasawong M."/>
            <person name="Brambilla E.M."/>
            <person name="Rohde M."/>
            <person name="Sikorski J."/>
            <person name="Goker M."/>
            <person name="Detter J.C."/>
            <person name="Woyke T."/>
            <person name="Bristow J."/>
            <person name="Eisen J.A."/>
            <person name="Markowitz V."/>
            <person name="Hugenholtz P."/>
            <person name="Kyrpides N.C."/>
            <person name="Klenk H.P."/>
        </authorList>
    </citation>
    <scope>NUCLEOTIDE SEQUENCE [LARGE SCALE GENOMIC DNA]</scope>
    <source>
        <strain evidence="2">ATCC 8368 / DSM 20162 / CCUG 35730 / CIP 100753 / JCM 10117 / KCTC 9821 / NBRC 16120 / NCIMB 702349 / NCTC 13040</strain>
    </source>
</reference>
<evidence type="ECO:0000313" key="2">
    <source>
        <dbReference type="Proteomes" id="UP000001213"/>
    </source>
</evidence>
<evidence type="ECO:0008006" key="3">
    <source>
        <dbReference type="Google" id="ProtNLM"/>
    </source>
</evidence>
<accession>D5UM74</accession>
<dbReference type="eggNOG" id="COG0346">
    <property type="taxonomic scope" value="Bacteria"/>
</dbReference>
<evidence type="ECO:0000313" key="1">
    <source>
        <dbReference type="EMBL" id="ADG78354.1"/>
    </source>
</evidence>
<dbReference type="KEGG" id="tpr:Tpau_1736"/>
<keyword evidence="2" id="KW-1185">Reference proteome</keyword>
<dbReference type="Proteomes" id="UP000001213">
    <property type="component" value="Chromosome"/>
</dbReference>
<dbReference type="RefSeq" id="WP_013126382.1">
    <property type="nucleotide sequence ID" value="NC_014158.1"/>
</dbReference>
<dbReference type="Gene3D" id="3.30.460.40">
    <property type="match status" value="1"/>
</dbReference>
<dbReference type="HOGENOM" id="CLU_112485_0_0_11"/>
<dbReference type="STRING" id="521096.Tpau_1736"/>
<organism evidence="1 2">
    <name type="scientific">Tsukamurella paurometabola (strain ATCC 8368 / DSM 20162 / CCUG 35730 / CIP 100753 / JCM 10117 / KCTC 9821 / NBRC 16120 / NCIMB 702349 / NCTC 13040)</name>
    <name type="common">Corynebacterium paurometabolum</name>
    <dbReference type="NCBI Taxonomy" id="521096"/>
    <lineage>
        <taxon>Bacteria</taxon>
        <taxon>Bacillati</taxon>
        <taxon>Actinomycetota</taxon>
        <taxon>Actinomycetes</taxon>
        <taxon>Mycobacteriales</taxon>
        <taxon>Tsukamurellaceae</taxon>
        <taxon>Tsukamurella</taxon>
    </lineage>
</organism>
<gene>
    <name evidence="1" type="ordered locus">Tpau_1736</name>
</gene>
<protein>
    <recommendedName>
        <fullName evidence="3">Aminoglycoside-2''-adenylyltransferase</fullName>
    </recommendedName>
</protein>
<reference evidence="2" key="1">
    <citation type="submission" date="2010-03" db="EMBL/GenBank/DDBJ databases">
        <title>The complete chromosome of Tsukamurella paurometabola DSM 20162.</title>
        <authorList>
            <consortium name="US DOE Joint Genome Institute (JGI-PGF)"/>
            <person name="Lucas S."/>
            <person name="Copeland A."/>
            <person name="Lapidus A."/>
            <person name="Glavina del Rio T."/>
            <person name="Dalin E."/>
            <person name="Tice H."/>
            <person name="Bruce D."/>
            <person name="Goodwin L."/>
            <person name="Pitluck S."/>
            <person name="Kyrpides N."/>
            <person name="Mavromatis K."/>
            <person name="Ivanova N."/>
            <person name="Mikhailova N."/>
            <person name="Munk A.C."/>
            <person name="Brettin T."/>
            <person name="Detter J.C."/>
            <person name="Tapia R."/>
            <person name="Han C."/>
            <person name="Larimer F."/>
            <person name="Land M."/>
            <person name="Hauser L."/>
            <person name="Markowitz V."/>
            <person name="Cheng J.-F."/>
            <person name="Hugenholtz P."/>
            <person name="Woyke T."/>
            <person name="Wu D."/>
            <person name="Jando M."/>
            <person name="Brambilla E."/>
            <person name="Klenk H.-P."/>
            <person name="Eisen J.A."/>
        </authorList>
    </citation>
    <scope>NUCLEOTIDE SEQUENCE [LARGE SCALE GENOMIC DNA]</scope>
    <source>
        <strain evidence="2">ATCC 8368 / DSM 20162 / CCUG 35730 / CIP 100753 / JCM 10117 / KCTC 9821 / NBRC 16120 / NCIMB 702349 / NCTC 13040</strain>
    </source>
</reference>
<name>D5UM74_TSUPD</name>